<reference evidence="8 10" key="3">
    <citation type="submission" date="2024-06" db="EMBL/GenBank/DDBJ databases">
        <title>Halorubrum miltondacostae sp. nov., a potential PHA producer isolated from an inland solar saltern in Rio Maior, Portugal.</title>
        <authorList>
            <person name="Albuquerque L."/>
            <person name="Viver T."/>
            <person name="Barroso C."/>
            <person name="Claudino R."/>
            <person name="Galvan M."/>
            <person name="Simoes G."/>
            <person name="Lobo Da Cunha A."/>
            <person name="Egas C."/>
        </authorList>
    </citation>
    <scope>NUCLEOTIDE SEQUENCE [LARGE SCALE GENOMIC DNA]</scope>
    <source>
        <strain evidence="8 10">DSM 18646</strain>
    </source>
</reference>
<dbReference type="EMBL" id="BAAADQ010000015">
    <property type="protein sequence ID" value="GAA0553296.1"/>
    <property type="molecule type" value="Genomic_DNA"/>
</dbReference>
<dbReference type="InterPro" id="IPR011010">
    <property type="entry name" value="DNA_brk_join_enz"/>
</dbReference>
<dbReference type="AlphaFoldDB" id="A0AAV3SX02"/>
<dbReference type="Gene3D" id="1.10.443.10">
    <property type="entry name" value="Intergrase catalytic core"/>
    <property type="match status" value="1"/>
</dbReference>
<sequence length="331" mass="38166">MTTDKDDLEPIEPGTAQELFLDHKATDCTDSTVRNHRYRLNPFVRWCGEKGIDNLNDLTGRDLQRYRLWRKEDGDLSKLTLRMQMSTLRVLLKWAGSIEAVPQNLYDKVMVPRVRPEERQRDETLDADDAQEILEYLSKYEYASKEHAVMALLWQTGIRVGSAHSLDVDDVFLDENYVQLIHRPDEGTTLKNGKSGQRPVALTPDVSEVLADYIRTHRKDVTDEHGREPLFTTAYGRMHGNTIRRLTYRVTAPCYRGVDCPDCEGDESKCPEAVSPHAIRRGSITHFLTSDVPVDVVSDRMNVSRKVLDQHYDKRSEEVKMEQRRGYLDDI</sequence>
<dbReference type="InterPro" id="IPR002104">
    <property type="entry name" value="Integrase_catalytic"/>
</dbReference>
<dbReference type="PROSITE" id="PS51900">
    <property type="entry name" value="CB"/>
    <property type="match status" value="1"/>
</dbReference>
<evidence type="ECO:0000313" key="7">
    <source>
        <dbReference type="EMBL" id="GAA0553296.1"/>
    </source>
</evidence>
<dbReference type="EMBL" id="JBEDNW010000002">
    <property type="protein sequence ID" value="MEZ3166309.1"/>
    <property type="molecule type" value="Genomic_DNA"/>
</dbReference>
<dbReference type="Pfam" id="PF02899">
    <property type="entry name" value="Phage_int_SAM_1"/>
    <property type="match status" value="1"/>
</dbReference>
<dbReference type="PROSITE" id="PS51898">
    <property type="entry name" value="TYR_RECOMBINASE"/>
    <property type="match status" value="1"/>
</dbReference>
<evidence type="ECO:0000256" key="2">
    <source>
        <dbReference type="ARBA" id="ARBA00023125"/>
    </source>
</evidence>
<name>A0AAV3SX02_9EURY</name>
<dbReference type="CDD" id="cd00397">
    <property type="entry name" value="DNA_BRE_C"/>
    <property type="match status" value="1"/>
</dbReference>
<dbReference type="GO" id="GO:0015074">
    <property type="term" value="P:DNA integration"/>
    <property type="evidence" value="ECO:0007669"/>
    <property type="project" value="UniProtKB-KW"/>
</dbReference>
<evidence type="ECO:0000259" key="5">
    <source>
        <dbReference type="PROSITE" id="PS51898"/>
    </source>
</evidence>
<reference evidence="7" key="1">
    <citation type="journal article" date="2014" name="Int. J. Syst. Evol. Microbiol.">
        <title>Complete genome sequence of Corynebacterium casei LMG S-19264T (=DSM 44701T), isolated from a smear-ripened cheese.</title>
        <authorList>
            <consortium name="US DOE Joint Genome Institute (JGI-PGF)"/>
            <person name="Walter F."/>
            <person name="Albersmeier A."/>
            <person name="Kalinowski J."/>
            <person name="Ruckert C."/>
        </authorList>
    </citation>
    <scope>NUCLEOTIDE SEQUENCE</scope>
    <source>
        <strain evidence="7">JCM 14265</strain>
    </source>
</reference>
<dbReference type="Gene3D" id="1.10.150.130">
    <property type="match status" value="1"/>
</dbReference>
<dbReference type="InterPro" id="IPR004107">
    <property type="entry name" value="Integrase_SAM-like_N"/>
</dbReference>
<evidence type="ECO:0000256" key="4">
    <source>
        <dbReference type="PROSITE-ProRule" id="PRU01248"/>
    </source>
</evidence>
<dbReference type="GO" id="GO:0003677">
    <property type="term" value="F:DNA binding"/>
    <property type="evidence" value="ECO:0007669"/>
    <property type="project" value="UniProtKB-UniRule"/>
</dbReference>
<dbReference type="SUPFAM" id="SSF56349">
    <property type="entry name" value="DNA breaking-rejoining enzymes"/>
    <property type="match status" value="1"/>
</dbReference>
<dbReference type="InterPro" id="IPR044068">
    <property type="entry name" value="CB"/>
</dbReference>
<proteinExistence type="predicted"/>
<comment type="caution">
    <text evidence="7">The sequence shown here is derived from an EMBL/GenBank/DDBJ whole genome shotgun (WGS) entry which is preliminary data.</text>
</comment>
<accession>A0AAV3SX02</accession>
<dbReference type="InterPro" id="IPR010998">
    <property type="entry name" value="Integrase_recombinase_N"/>
</dbReference>
<dbReference type="RefSeq" id="WP_343780501.1">
    <property type="nucleotide sequence ID" value="NZ_BAAADQ010000015.1"/>
</dbReference>
<organism evidence="7 9">
    <name type="scientific">Halorubrum ejinorense</name>
    <dbReference type="NCBI Taxonomy" id="425309"/>
    <lineage>
        <taxon>Archaea</taxon>
        <taxon>Methanobacteriati</taxon>
        <taxon>Methanobacteriota</taxon>
        <taxon>Stenosarchaea group</taxon>
        <taxon>Halobacteria</taxon>
        <taxon>Halobacteriales</taxon>
        <taxon>Haloferacaceae</taxon>
        <taxon>Halorubrum</taxon>
    </lineage>
</organism>
<protein>
    <submittedName>
        <fullName evidence="7">Tyrosine-type recombinase/integrase</fullName>
    </submittedName>
</protein>
<dbReference type="PANTHER" id="PTHR30349:SF41">
    <property type="entry name" value="INTEGRASE_RECOMBINASE PROTEIN MJ0367-RELATED"/>
    <property type="match status" value="1"/>
</dbReference>
<keyword evidence="3" id="KW-0233">DNA recombination</keyword>
<evidence type="ECO:0000256" key="1">
    <source>
        <dbReference type="ARBA" id="ARBA00022908"/>
    </source>
</evidence>
<evidence type="ECO:0000259" key="6">
    <source>
        <dbReference type="PROSITE" id="PS51900"/>
    </source>
</evidence>
<dbReference type="Pfam" id="PF00589">
    <property type="entry name" value="Phage_integrase"/>
    <property type="match status" value="1"/>
</dbReference>
<evidence type="ECO:0000313" key="8">
    <source>
        <dbReference type="EMBL" id="MEZ3166309.1"/>
    </source>
</evidence>
<dbReference type="Proteomes" id="UP001501425">
    <property type="component" value="Unassembled WGS sequence"/>
</dbReference>
<evidence type="ECO:0000256" key="3">
    <source>
        <dbReference type="ARBA" id="ARBA00023172"/>
    </source>
</evidence>
<dbReference type="PANTHER" id="PTHR30349">
    <property type="entry name" value="PHAGE INTEGRASE-RELATED"/>
    <property type="match status" value="1"/>
</dbReference>
<evidence type="ECO:0000313" key="9">
    <source>
        <dbReference type="Proteomes" id="UP001501425"/>
    </source>
</evidence>
<feature type="domain" description="Tyr recombinase" evidence="5">
    <location>
        <begin position="120"/>
        <end position="325"/>
    </location>
</feature>
<gene>
    <name evidence="8" type="ORF">ABNG02_03070</name>
    <name evidence="7" type="ORF">GCM10008994_30360</name>
</gene>
<keyword evidence="10" id="KW-1185">Reference proteome</keyword>
<evidence type="ECO:0000313" key="10">
    <source>
        <dbReference type="Proteomes" id="UP001567571"/>
    </source>
</evidence>
<reference evidence="7" key="2">
    <citation type="submission" date="2023-12" db="EMBL/GenBank/DDBJ databases">
        <authorList>
            <person name="Sun Q."/>
            <person name="Inoue M."/>
        </authorList>
    </citation>
    <scope>NUCLEOTIDE SEQUENCE</scope>
    <source>
        <strain evidence="7">JCM 14265</strain>
    </source>
</reference>
<keyword evidence="1" id="KW-0229">DNA integration</keyword>
<dbReference type="InterPro" id="IPR013762">
    <property type="entry name" value="Integrase-like_cat_sf"/>
</dbReference>
<dbReference type="InterPro" id="IPR050090">
    <property type="entry name" value="Tyrosine_recombinase_XerCD"/>
</dbReference>
<keyword evidence="2 4" id="KW-0238">DNA-binding</keyword>
<dbReference type="GO" id="GO:0006310">
    <property type="term" value="P:DNA recombination"/>
    <property type="evidence" value="ECO:0007669"/>
    <property type="project" value="UniProtKB-KW"/>
</dbReference>
<feature type="domain" description="Core-binding (CB)" evidence="6">
    <location>
        <begin position="11"/>
        <end position="96"/>
    </location>
</feature>
<dbReference type="Proteomes" id="UP001567571">
    <property type="component" value="Unassembled WGS sequence"/>
</dbReference>